<feature type="compositionally biased region" description="Polar residues" evidence="1">
    <location>
        <begin position="770"/>
        <end position="782"/>
    </location>
</feature>
<accession>A0A2T6ZZY2</accession>
<dbReference type="Proteomes" id="UP000244722">
    <property type="component" value="Unassembled WGS sequence"/>
</dbReference>
<feature type="domain" description="DNA replication regulator Sld3 C-terminal" evidence="2">
    <location>
        <begin position="511"/>
        <end position="651"/>
    </location>
</feature>
<proteinExistence type="predicted"/>
<dbReference type="PANTHER" id="PTHR28067:SF1">
    <property type="entry name" value="DNA REPLICATION REGULATOR SLD3"/>
    <property type="match status" value="1"/>
</dbReference>
<feature type="compositionally biased region" description="Polar residues" evidence="1">
    <location>
        <begin position="526"/>
        <end position="538"/>
    </location>
</feature>
<name>A0A2T6ZZY2_TUBBO</name>
<dbReference type="InterPro" id="IPR042511">
    <property type="entry name" value="Sld3"/>
</dbReference>
<comment type="caution">
    <text evidence="3">The sequence shown here is derived from an EMBL/GenBank/DDBJ whole genome shotgun (WGS) entry which is preliminary data.</text>
</comment>
<feature type="compositionally biased region" description="Low complexity" evidence="1">
    <location>
        <begin position="8"/>
        <end position="20"/>
    </location>
</feature>
<feature type="region of interest" description="Disordered" evidence="1">
    <location>
        <begin position="182"/>
        <end position="207"/>
    </location>
</feature>
<evidence type="ECO:0000259" key="2">
    <source>
        <dbReference type="Pfam" id="PF08639"/>
    </source>
</evidence>
<feature type="compositionally biased region" description="Polar residues" evidence="1">
    <location>
        <begin position="195"/>
        <end position="204"/>
    </location>
</feature>
<dbReference type="EMBL" id="NESQ01000052">
    <property type="protein sequence ID" value="PUU81021.1"/>
    <property type="molecule type" value="Genomic_DNA"/>
</dbReference>
<dbReference type="Pfam" id="PF08639">
    <property type="entry name" value="Sld3_STD"/>
    <property type="match status" value="2"/>
</dbReference>
<organism evidence="3 4">
    <name type="scientific">Tuber borchii</name>
    <name type="common">White truffle</name>
    <dbReference type="NCBI Taxonomy" id="42251"/>
    <lineage>
        <taxon>Eukaryota</taxon>
        <taxon>Fungi</taxon>
        <taxon>Dikarya</taxon>
        <taxon>Ascomycota</taxon>
        <taxon>Pezizomycotina</taxon>
        <taxon>Pezizomycetes</taxon>
        <taxon>Pezizales</taxon>
        <taxon>Tuberaceae</taxon>
        <taxon>Tuber</taxon>
    </lineage>
</organism>
<feature type="region of interest" description="Disordered" evidence="1">
    <location>
        <begin position="770"/>
        <end position="793"/>
    </location>
</feature>
<feature type="region of interest" description="Disordered" evidence="1">
    <location>
        <begin position="1"/>
        <end position="26"/>
    </location>
</feature>
<dbReference type="GO" id="GO:0031261">
    <property type="term" value="C:DNA replication preinitiation complex"/>
    <property type="evidence" value="ECO:0007669"/>
    <property type="project" value="TreeGrafter"/>
</dbReference>
<evidence type="ECO:0000313" key="3">
    <source>
        <dbReference type="EMBL" id="PUU81021.1"/>
    </source>
</evidence>
<feature type="domain" description="DNA replication regulator Sld3 C-terminal" evidence="2">
    <location>
        <begin position="228"/>
        <end position="466"/>
    </location>
</feature>
<keyword evidence="4" id="KW-1185">Reference proteome</keyword>
<feature type="compositionally biased region" description="Basic residues" evidence="1">
    <location>
        <begin position="387"/>
        <end position="400"/>
    </location>
</feature>
<reference evidence="3 4" key="1">
    <citation type="submission" date="2017-04" db="EMBL/GenBank/DDBJ databases">
        <title>Draft genome sequence of Tuber borchii Vittad., a whitish edible truffle.</title>
        <authorList>
            <consortium name="DOE Joint Genome Institute"/>
            <person name="Murat C."/>
            <person name="Kuo A."/>
            <person name="Barry K.W."/>
            <person name="Clum A."/>
            <person name="Dockter R.B."/>
            <person name="Fauchery L."/>
            <person name="Iotti M."/>
            <person name="Kohler A."/>
            <person name="Labutti K."/>
            <person name="Lindquist E.A."/>
            <person name="Lipzen A."/>
            <person name="Ohm R.A."/>
            <person name="Wang M."/>
            <person name="Grigoriev I.V."/>
            <person name="Zambonelli A."/>
            <person name="Martin F.M."/>
        </authorList>
    </citation>
    <scope>NUCLEOTIDE SEQUENCE [LARGE SCALE GENOMIC DNA]</scope>
    <source>
        <strain evidence="3 4">Tbo3840</strain>
    </source>
</reference>
<feature type="region of interest" description="Disordered" evidence="1">
    <location>
        <begin position="493"/>
        <end position="538"/>
    </location>
</feature>
<dbReference type="GO" id="GO:0006270">
    <property type="term" value="P:DNA replication initiation"/>
    <property type="evidence" value="ECO:0007669"/>
    <property type="project" value="InterPro"/>
</dbReference>
<sequence>MEPSVLGTVPSSNTVPTPSSSRKRKREGEKVVLGDSFVIGPYSSSVFDSSLKLTPAVALPRSFIPLQWLAGTPSRLFSFANNLPVLEVPGNILVAKVDGERQLAAVEKVQDGVYAVFKLSTQLKMRDVRKTVALARKAPREPLNLEFDKVGDGRLGGEWWSHLRISDCTVKGLLSSPDPVGTLTMGSPDSEPLRGNQTSLQTPTRLPIPPSPAVEALTEEFASPTLSDILGNARKQYFQTLYIAKTSLAYFAKSTLSRARVAVRGDSSELPAAPGGELIAFLQTMLLPFEKMDIKFRSVIPRIALEEKVQENEVLRAGEEEYVQEWRSAAFQDKLVQASDQWLKRRVEELKIRETELQIILLLEIMSLQRDQVTPTDENLIKERTSRKNKKSSKRKGKNKTRTDAPDYSLLLDLLVDRLCIWRSIGSISEGPEEESTEQKLVMDKEHDHLRHFCVEVVLALYNYRIFCSGDDKLTVESYASKLPEECKSINKKCGGRSGSSSARGNRDASTSNKDKRKLAKKTPGFTRSITAPAATNATREASVDTLAALVAADAASVSKTNIRGGTLNSKSFVKRQVQISSKVVQKKKVDEELKDAINALKKPNRIAVAADIVEDAKKRLAAGSNRRPRKVPGGPLANIQVMATPKRRRTIKPQLNLPPLLEDEGDAAPQDDFLPEVTYPKAQFEVASTPVRPLQEQRMMGEDGVPSTSPFEVLEENAPRPPLGFAKNMFVTPKKKSRSMGTDLGAGNSIVLATPKNNNSGLSRSLSCSVLGSKPAQTPESSPDGGVKLFGSIRETPVKRTLQVGASGGDEEISIYDSLGWNDDYEL</sequence>
<evidence type="ECO:0000313" key="4">
    <source>
        <dbReference type="Proteomes" id="UP000244722"/>
    </source>
</evidence>
<dbReference type="PANTHER" id="PTHR28067">
    <property type="entry name" value="DNA REPLICATION REGULATOR SLD3"/>
    <property type="match status" value="1"/>
</dbReference>
<dbReference type="Gene3D" id="1.20.58.2130">
    <property type="match status" value="1"/>
</dbReference>
<dbReference type="InterPro" id="IPR013948">
    <property type="entry name" value="DNA_replication_reg_Sld3_C"/>
</dbReference>
<dbReference type="OrthoDB" id="5395343at2759"/>
<gene>
    <name evidence="3" type="ORF">B9Z19DRAFT_1078023</name>
</gene>
<evidence type="ECO:0000256" key="1">
    <source>
        <dbReference type="SAM" id="MobiDB-lite"/>
    </source>
</evidence>
<dbReference type="STRING" id="42251.A0A2T6ZZY2"/>
<protein>
    <submittedName>
        <fullName evidence="3">DNA replication regulator SLD3-domain-containing protein</fullName>
    </submittedName>
</protein>
<feature type="region of interest" description="Disordered" evidence="1">
    <location>
        <begin position="377"/>
        <end position="402"/>
    </location>
</feature>
<dbReference type="AlphaFoldDB" id="A0A2T6ZZY2"/>